<evidence type="ECO:0000313" key="3">
    <source>
        <dbReference type="Proteomes" id="UP000267096"/>
    </source>
</evidence>
<reference evidence="2 3" key="2">
    <citation type="submission" date="2018-11" db="EMBL/GenBank/DDBJ databases">
        <authorList>
            <consortium name="Pathogen Informatics"/>
        </authorList>
    </citation>
    <scope>NUCLEOTIDE SEQUENCE [LARGE SCALE GENOMIC DNA]</scope>
</reference>
<gene>
    <name evidence="2" type="ORF">ASIM_LOCUS5569</name>
</gene>
<keyword evidence="3" id="KW-1185">Reference proteome</keyword>
<evidence type="ECO:0000256" key="1">
    <source>
        <dbReference type="SAM" id="MobiDB-lite"/>
    </source>
</evidence>
<reference evidence="4" key="1">
    <citation type="submission" date="2017-02" db="UniProtKB">
        <authorList>
            <consortium name="WormBaseParasite"/>
        </authorList>
    </citation>
    <scope>IDENTIFICATION</scope>
</reference>
<evidence type="ECO:0000313" key="2">
    <source>
        <dbReference type="EMBL" id="VDK25750.1"/>
    </source>
</evidence>
<dbReference type="EMBL" id="UYRR01011075">
    <property type="protein sequence ID" value="VDK25750.1"/>
    <property type="molecule type" value="Genomic_DNA"/>
</dbReference>
<dbReference type="AlphaFoldDB" id="A0A0M3JDT0"/>
<dbReference type="Proteomes" id="UP000267096">
    <property type="component" value="Unassembled WGS sequence"/>
</dbReference>
<organism evidence="4">
    <name type="scientific">Anisakis simplex</name>
    <name type="common">Herring worm</name>
    <dbReference type="NCBI Taxonomy" id="6269"/>
    <lineage>
        <taxon>Eukaryota</taxon>
        <taxon>Metazoa</taxon>
        <taxon>Ecdysozoa</taxon>
        <taxon>Nematoda</taxon>
        <taxon>Chromadorea</taxon>
        <taxon>Rhabditida</taxon>
        <taxon>Spirurina</taxon>
        <taxon>Ascaridomorpha</taxon>
        <taxon>Ascaridoidea</taxon>
        <taxon>Anisakidae</taxon>
        <taxon>Anisakis</taxon>
        <taxon>Anisakis simplex complex</taxon>
    </lineage>
</organism>
<proteinExistence type="predicted"/>
<feature type="region of interest" description="Disordered" evidence="1">
    <location>
        <begin position="1"/>
        <end position="24"/>
    </location>
</feature>
<protein>
    <submittedName>
        <fullName evidence="4">GTP cyclohydrolase 1</fullName>
    </submittedName>
</protein>
<feature type="compositionally biased region" description="Polar residues" evidence="1">
    <location>
        <begin position="1"/>
        <end position="12"/>
    </location>
</feature>
<sequence>MMKSLISDQIKSPNPEDPDIVGLAPTPRLDPSDAVVDKMMDEMYHIVEEHPEFIVVYPIPSMHEKATKDVLDFLWNNAGVAYTYSLNAKKKCMLFSVLTCSPLNNLRFTSR</sequence>
<name>A0A0M3JDT0_ANISI</name>
<dbReference type="WBParaSite" id="ASIM_0000577101-mRNA-1">
    <property type="protein sequence ID" value="ASIM_0000577101-mRNA-1"/>
    <property type="gene ID" value="ASIM_0000577101"/>
</dbReference>
<accession>A0A0M3JDT0</accession>
<evidence type="ECO:0000313" key="4">
    <source>
        <dbReference type="WBParaSite" id="ASIM_0000577101-mRNA-1"/>
    </source>
</evidence>